<evidence type="ECO:0000313" key="2">
    <source>
        <dbReference type="Proteomes" id="UP001054945"/>
    </source>
</evidence>
<reference evidence="1 2" key="1">
    <citation type="submission" date="2021-06" db="EMBL/GenBank/DDBJ databases">
        <title>Caerostris extrusa draft genome.</title>
        <authorList>
            <person name="Kono N."/>
            <person name="Arakawa K."/>
        </authorList>
    </citation>
    <scope>NUCLEOTIDE SEQUENCE [LARGE SCALE GENOMIC DNA]</scope>
</reference>
<proteinExistence type="predicted"/>
<sequence>MSDLAHIKHFPDRLIIRVFKVIYGRYSTSKSILCHLHAAAWCRGPKHVPEMDGILQDVLEPQQNMLFELLSTFAVSKDE</sequence>
<protein>
    <submittedName>
        <fullName evidence="1">Uncharacterized protein</fullName>
    </submittedName>
</protein>
<organism evidence="1 2">
    <name type="scientific">Caerostris extrusa</name>
    <name type="common">Bark spider</name>
    <name type="synonym">Caerostris bankana</name>
    <dbReference type="NCBI Taxonomy" id="172846"/>
    <lineage>
        <taxon>Eukaryota</taxon>
        <taxon>Metazoa</taxon>
        <taxon>Ecdysozoa</taxon>
        <taxon>Arthropoda</taxon>
        <taxon>Chelicerata</taxon>
        <taxon>Arachnida</taxon>
        <taxon>Araneae</taxon>
        <taxon>Araneomorphae</taxon>
        <taxon>Entelegynae</taxon>
        <taxon>Araneoidea</taxon>
        <taxon>Araneidae</taxon>
        <taxon>Caerostris</taxon>
    </lineage>
</organism>
<keyword evidence="2" id="KW-1185">Reference proteome</keyword>
<evidence type="ECO:0000313" key="1">
    <source>
        <dbReference type="EMBL" id="GIX79266.1"/>
    </source>
</evidence>
<dbReference type="Proteomes" id="UP001054945">
    <property type="component" value="Unassembled WGS sequence"/>
</dbReference>
<dbReference type="AlphaFoldDB" id="A0AAV4N5C0"/>
<name>A0AAV4N5C0_CAEEX</name>
<comment type="caution">
    <text evidence="1">The sequence shown here is derived from an EMBL/GenBank/DDBJ whole genome shotgun (WGS) entry which is preliminary data.</text>
</comment>
<accession>A0AAV4N5C0</accession>
<gene>
    <name evidence="1" type="ORF">CEXT_714221</name>
</gene>
<dbReference type="EMBL" id="BPLR01020477">
    <property type="protein sequence ID" value="GIX79266.1"/>
    <property type="molecule type" value="Genomic_DNA"/>
</dbReference>